<dbReference type="EMBL" id="BMMX01000003">
    <property type="protein sequence ID" value="GGK80209.1"/>
    <property type="molecule type" value="Genomic_DNA"/>
</dbReference>
<evidence type="ECO:0000256" key="2">
    <source>
        <dbReference type="ARBA" id="ARBA00022603"/>
    </source>
</evidence>
<dbReference type="InterPro" id="IPR050723">
    <property type="entry name" value="CFA/CMAS"/>
</dbReference>
<dbReference type="AlphaFoldDB" id="A0A8J3FM26"/>
<dbReference type="PIRSF" id="PIRSF003085">
    <property type="entry name" value="CMAS"/>
    <property type="match status" value="1"/>
</dbReference>
<evidence type="ECO:0000256" key="1">
    <source>
        <dbReference type="ARBA" id="ARBA00010815"/>
    </source>
</evidence>
<accession>A0A8J3FM26</accession>
<evidence type="ECO:0000313" key="7">
    <source>
        <dbReference type="Proteomes" id="UP000656042"/>
    </source>
</evidence>
<keyword evidence="2" id="KW-0489">Methyltransferase</keyword>
<name>A0A8J3FM26_9ACTN</name>
<keyword evidence="5" id="KW-0443">Lipid metabolism</keyword>
<dbReference type="Gene3D" id="3.40.50.150">
    <property type="entry name" value="Vaccinia Virus protein VP39"/>
    <property type="match status" value="1"/>
</dbReference>
<evidence type="ECO:0000256" key="4">
    <source>
        <dbReference type="ARBA" id="ARBA00022691"/>
    </source>
</evidence>
<dbReference type="Proteomes" id="UP000656042">
    <property type="component" value="Unassembled WGS sequence"/>
</dbReference>
<proteinExistence type="inferred from homology"/>
<protein>
    <submittedName>
        <fullName evidence="6">Cyclopropane-fatty-acyl-phospholipid synthase</fullName>
    </submittedName>
</protein>
<sequence>MTLLTRRPTVADRLAGLAAGVAGGSLPVRLRAWDGSEAGPSDGPTLVIRDRAALRRLLWHPGELGLAQAYIAGEIDVEGDLADGLRRVWRQARERGLTGARVSWPDRMRAVRTATGLGVLGPRPAAPSAQARLDGQVHTRERDRAAISYHYDLSNEFYQLILDPAMAYSCGYWTGTGPEYGLAEAQRDKLDLICRKLGLAPGMRLLDVGCGWGSLSLHAARHYGVTVTGVTLSARQRAFAVARAEREGLSGAVDIRLQDYRDIADGPYDAVASVEMGEHVGADQYPTFAARLHDLLAPCGRLLIQQMSRGTDQPGGGAFIESYVAPDMHMRPVGETVSLLAAAGLEIRDVHAMREHYVRTVDVWARTLEERWSSVVELVGEPVARVWRLYLAGGALTFAEGRMGVDQILAVRRTGDGVSGMPPVRV</sequence>
<evidence type="ECO:0000256" key="3">
    <source>
        <dbReference type="ARBA" id="ARBA00022679"/>
    </source>
</evidence>
<dbReference type="PANTHER" id="PTHR43667">
    <property type="entry name" value="CYCLOPROPANE-FATTY-ACYL-PHOSPHOLIPID SYNTHASE"/>
    <property type="match status" value="1"/>
</dbReference>
<keyword evidence="3" id="KW-0808">Transferase</keyword>
<reference evidence="6" key="1">
    <citation type="journal article" date="2014" name="Int. J. Syst. Evol. Microbiol.">
        <title>Complete genome sequence of Corynebacterium casei LMG S-19264T (=DSM 44701T), isolated from a smear-ripened cheese.</title>
        <authorList>
            <consortium name="US DOE Joint Genome Institute (JGI-PGF)"/>
            <person name="Walter F."/>
            <person name="Albersmeier A."/>
            <person name="Kalinowski J."/>
            <person name="Ruckert C."/>
        </authorList>
    </citation>
    <scope>NUCLEOTIDE SEQUENCE</scope>
    <source>
        <strain evidence="6">CGMCC 4.7299</strain>
    </source>
</reference>
<evidence type="ECO:0000256" key="5">
    <source>
        <dbReference type="ARBA" id="ARBA00023098"/>
    </source>
</evidence>
<reference evidence="6" key="2">
    <citation type="submission" date="2020-09" db="EMBL/GenBank/DDBJ databases">
        <authorList>
            <person name="Sun Q."/>
            <person name="Zhou Y."/>
        </authorList>
    </citation>
    <scope>NUCLEOTIDE SEQUENCE</scope>
    <source>
        <strain evidence="6">CGMCC 4.7299</strain>
    </source>
</reference>
<comment type="similarity">
    <text evidence="1">Belongs to the CFA/CMAS family.</text>
</comment>
<organism evidence="6 7">
    <name type="scientific">Mangrovihabitans endophyticus</name>
    <dbReference type="NCBI Taxonomy" id="1751298"/>
    <lineage>
        <taxon>Bacteria</taxon>
        <taxon>Bacillati</taxon>
        <taxon>Actinomycetota</taxon>
        <taxon>Actinomycetes</taxon>
        <taxon>Micromonosporales</taxon>
        <taxon>Micromonosporaceae</taxon>
        <taxon>Mangrovihabitans</taxon>
    </lineage>
</organism>
<dbReference type="GO" id="GO:0008168">
    <property type="term" value="F:methyltransferase activity"/>
    <property type="evidence" value="ECO:0007669"/>
    <property type="project" value="UniProtKB-KW"/>
</dbReference>
<dbReference type="PANTHER" id="PTHR43667:SF1">
    <property type="entry name" value="CYCLOPROPANE-FATTY-ACYL-PHOSPHOLIPID SYNTHASE"/>
    <property type="match status" value="1"/>
</dbReference>
<keyword evidence="4" id="KW-0949">S-adenosyl-L-methionine</keyword>
<dbReference type="InterPro" id="IPR003333">
    <property type="entry name" value="CMAS"/>
</dbReference>
<keyword evidence="7" id="KW-1185">Reference proteome</keyword>
<dbReference type="GO" id="GO:0032259">
    <property type="term" value="P:methylation"/>
    <property type="evidence" value="ECO:0007669"/>
    <property type="project" value="UniProtKB-KW"/>
</dbReference>
<dbReference type="Pfam" id="PF02353">
    <property type="entry name" value="CMAS"/>
    <property type="match status" value="1"/>
</dbReference>
<evidence type="ECO:0000313" key="6">
    <source>
        <dbReference type="EMBL" id="GGK80209.1"/>
    </source>
</evidence>
<gene>
    <name evidence="6" type="primary">cfa</name>
    <name evidence="6" type="ORF">GCM10012284_12690</name>
</gene>
<dbReference type="GO" id="GO:0008610">
    <property type="term" value="P:lipid biosynthetic process"/>
    <property type="evidence" value="ECO:0007669"/>
    <property type="project" value="InterPro"/>
</dbReference>
<dbReference type="SUPFAM" id="SSF53335">
    <property type="entry name" value="S-adenosyl-L-methionine-dependent methyltransferases"/>
    <property type="match status" value="1"/>
</dbReference>
<comment type="caution">
    <text evidence="6">The sequence shown here is derived from an EMBL/GenBank/DDBJ whole genome shotgun (WGS) entry which is preliminary data.</text>
</comment>
<dbReference type="RefSeq" id="WP_189078143.1">
    <property type="nucleotide sequence ID" value="NZ_BMMX01000003.1"/>
</dbReference>
<dbReference type="CDD" id="cd02440">
    <property type="entry name" value="AdoMet_MTases"/>
    <property type="match status" value="1"/>
</dbReference>
<dbReference type="InterPro" id="IPR029063">
    <property type="entry name" value="SAM-dependent_MTases_sf"/>
</dbReference>